<dbReference type="InterPro" id="IPR011761">
    <property type="entry name" value="ATP-grasp"/>
</dbReference>
<organism evidence="17 18">
    <name type="scientific">Mycolicibacterium vanbaalenii (strain DSM 7251 / JCM 13017 / BCRC 16820 / KCTC 9966 / NRRL B-24157 / PYR-1)</name>
    <name type="common">Mycobacterium vanbaalenii</name>
    <dbReference type="NCBI Taxonomy" id="350058"/>
    <lineage>
        <taxon>Bacteria</taxon>
        <taxon>Bacillati</taxon>
        <taxon>Actinomycetota</taxon>
        <taxon>Actinomycetes</taxon>
        <taxon>Mycobacteriales</taxon>
        <taxon>Mycobacteriaceae</taxon>
        <taxon>Mycolicibacterium</taxon>
    </lineage>
</organism>
<dbReference type="InterPro" id="IPR050856">
    <property type="entry name" value="Biotin_carboxylase_complex"/>
</dbReference>
<gene>
    <name evidence="17" type="ordered locus">Mvan_0345</name>
</gene>
<dbReference type="InterPro" id="IPR011053">
    <property type="entry name" value="Single_hybrid_motif"/>
</dbReference>
<comment type="pathway">
    <text evidence="8">Amino-acid degradation; L-leucine degradation.</text>
</comment>
<dbReference type="GO" id="GO:0046872">
    <property type="term" value="F:metal ion binding"/>
    <property type="evidence" value="ECO:0007669"/>
    <property type="project" value="InterPro"/>
</dbReference>
<comment type="subunit">
    <text evidence="11">The biotin-dependent acyl-CoA carboxylase complex is composed of AccA1, which contains the biotin carboxylase (BC) and biotin carboxyl carrier protein (BCCP) domains, and AccD1, which contains the carboxyl transferase (CT) domain. The AccA1/AccD1 complex forms a dodecamer.</text>
</comment>
<evidence type="ECO:0000259" key="16">
    <source>
        <dbReference type="PROSITE" id="PS50979"/>
    </source>
</evidence>
<dbReference type="SUPFAM" id="SSF56059">
    <property type="entry name" value="Glutathione synthetase ATP-binding domain-like"/>
    <property type="match status" value="1"/>
</dbReference>
<dbReference type="PROSITE" id="PS00866">
    <property type="entry name" value="CPSASE_1"/>
    <property type="match status" value="1"/>
</dbReference>
<evidence type="ECO:0000256" key="2">
    <source>
        <dbReference type="ARBA" id="ARBA00013263"/>
    </source>
</evidence>
<evidence type="ECO:0000256" key="4">
    <source>
        <dbReference type="ARBA" id="ARBA00022741"/>
    </source>
</evidence>
<dbReference type="Pfam" id="PF00364">
    <property type="entry name" value="Biotin_lipoyl"/>
    <property type="match status" value="1"/>
</dbReference>
<keyword evidence="3" id="KW-0436">Ligase</keyword>
<dbReference type="HOGENOM" id="CLU_000395_3_3_11"/>
<dbReference type="AlphaFoldDB" id="A1T1Z3"/>
<feature type="domain" description="Lipoyl-binding" evidence="14">
    <location>
        <begin position="580"/>
        <end position="661"/>
    </location>
</feature>
<dbReference type="Gene3D" id="3.30.470.20">
    <property type="entry name" value="ATP-grasp fold, B domain"/>
    <property type="match status" value="1"/>
</dbReference>
<dbReference type="InterPro" id="IPR005481">
    <property type="entry name" value="BC-like_N"/>
</dbReference>
<dbReference type="Pfam" id="PF21139">
    <property type="entry name" value="BT_MCC_alpha"/>
    <property type="match status" value="1"/>
</dbReference>
<dbReference type="PANTHER" id="PTHR18866:SF126">
    <property type="entry name" value="BIOTIN CARBOXYLASE"/>
    <property type="match status" value="1"/>
</dbReference>
<dbReference type="PROSITE" id="PS00188">
    <property type="entry name" value="BIOTIN"/>
    <property type="match status" value="1"/>
</dbReference>
<dbReference type="Gene3D" id="2.40.50.100">
    <property type="match status" value="1"/>
</dbReference>
<dbReference type="PROSITE" id="PS50975">
    <property type="entry name" value="ATP_GRASP"/>
    <property type="match status" value="1"/>
</dbReference>
<dbReference type="InterPro" id="IPR048429">
    <property type="entry name" value="MCC_alpha_BT"/>
</dbReference>
<keyword evidence="4 13" id="KW-0547">Nucleotide-binding</keyword>
<dbReference type="SUPFAM" id="SSF51246">
    <property type="entry name" value="Rudiment single hybrid motif"/>
    <property type="match status" value="1"/>
</dbReference>
<evidence type="ECO:0000256" key="5">
    <source>
        <dbReference type="ARBA" id="ARBA00022840"/>
    </source>
</evidence>
<dbReference type="SUPFAM" id="SSF51230">
    <property type="entry name" value="Single hybrid motif"/>
    <property type="match status" value="1"/>
</dbReference>
<dbReference type="STRING" id="350058.Mvan_0345"/>
<dbReference type="InterPro" id="IPR000089">
    <property type="entry name" value="Biotin_lipoyl"/>
</dbReference>
<evidence type="ECO:0000256" key="12">
    <source>
        <dbReference type="ARBA" id="ARBA00074050"/>
    </source>
</evidence>
<evidence type="ECO:0000256" key="9">
    <source>
        <dbReference type="ARBA" id="ARBA00048501"/>
    </source>
</evidence>
<dbReference type="Pfam" id="PF02786">
    <property type="entry name" value="CPSase_L_D2"/>
    <property type="match status" value="1"/>
</dbReference>
<dbReference type="FunFam" id="3.30.470.20:FF:000028">
    <property type="entry name" value="Methylcrotonoyl-CoA carboxylase subunit alpha, mitochondrial"/>
    <property type="match status" value="1"/>
</dbReference>
<dbReference type="GO" id="GO:0004075">
    <property type="term" value="F:biotin carboxylase activity"/>
    <property type="evidence" value="ECO:0007669"/>
    <property type="project" value="UniProtKB-EC"/>
</dbReference>
<dbReference type="FunFam" id="3.30.1490.20:FF:000003">
    <property type="entry name" value="acetyl-CoA carboxylase isoform X1"/>
    <property type="match status" value="1"/>
</dbReference>
<dbReference type="InterPro" id="IPR001882">
    <property type="entry name" value="Biotin_BS"/>
</dbReference>
<dbReference type="InterPro" id="IPR005479">
    <property type="entry name" value="CPAse_ATP-bd"/>
</dbReference>
<dbReference type="KEGG" id="mva:Mvan_0345"/>
<dbReference type="Pfam" id="PF02785">
    <property type="entry name" value="Biotin_carb_C"/>
    <property type="match status" value="1"/>
</dbReference>
<dbReference type="Proteomes" id="UP000009159">
    <property type="component" value="Chromosome"/>
</dbReference>
<evidence type="ECO:0000256" key="11">
    <source>
        <dbReference type="ARBA" id="ARBA00065901"/>
    </source>
</evidence>
<dbReference type="CDD" id="cd06850">
    <property type="entry name" value="biotinyl_domain"/>
    <property type="match status" value="1"/>
</dbReference>
<dbReference type="PROSITE" id="PS50968">
    <property type="entry name" value="BIOTINYL_LIPOYL"/>
    <property type="match status" value="1"/>
</dbReference>
<dbReference type="InterPro" id="IPR005482">
    <property type="entry name" value="Biotin_COase_C"/>
</dbReference>
<evidence type="ECO:0000256" key="6">
    <source>
        <dbReference type="ARBA" id="ARBA00022946"/>
    </source>
</evidence>
<evidence type="ECO:0000256" key="3">
    <source>
        <dbReference type="ARBA" id="ARBA00022598"/>
    </source>
</evidence>
<dbReference type="PANTHER" id="PTHR18866">
    <property type="entry name" value="CARBOXYLASE:PYRUVATE/ACETYL-COA/PROPIONYL-COA CARBOXYLASE"/>
    <property type="match status" value="1"/>
</dbReference>
<evidence type="ECO:0000256" key="10">
    <source>
        <dbReference type="ARBA" id="ARBA00053351"/>
    </source>
</evidence>
<dbReference type="FunFam" id="2.40.50.100:FF:000003">
    <property type="entry name" value="Acetyl-CoA carboxylase biotin carboxyl carrier protein"/>
    <property type="match status" value="1"/>
</dbReference>
<dbReference type="Pfam" id="PF00289">
    <property type="entry name" value="Biotin_carb_N"/>
    <property type="match status" value="1"/>
</dbReference>
<dbReference type="InterPro" id="IPR011054">
    <property type="entry name" value="Rudment_hybrid_motif"/>
</dbReference>
<keyword evidence="6" id="KW-0809">Transit peptide</keyword>
<comment type="cofactor">
    <cofactor evidence="1">
        <name>biotin</name>
        <dbReference type="ChEBI" id="CHEBI:57586"/>
    </cofactor>
</comment>
<dbReference type="InterPro" id="IPR016185">
    <property type="entry name" value="PreATP-grasp_dom_sf"/>
</dbReference>
<dbReference type="PROSITE" id="PS50979">
    <property type="entry name" value="BC"/>
    <property type="match status" value="1"/>
</dbReference>
<dbReference type="eggNOG" id="COG4770">
    <property type="taxonomic scope" value="Bacteria"/>
</dbReference>
<dbReference type="InterPro" id="IPR011764">
    <property type="entry name" value="Biotin_carboxylation_dom"/>
</dbReference>
<dbReference type="RefSeq" id="WP_011777666.1">
    <property type="nucleotide sequence ID" value="NC_008726.1"/>
</dbReference>
<dbReference type="FunFam" id="3.40.50.20:FF:000010">
    <property type="entry name" value="Propionyl-CoA carboxylase subunit alpha"/>
    <property type="match status" value="1"/>
</dbReference>
<evidence type="ECO:0000259" key="14">
    <source>
        <dbReference type="PROSITE" id="PS50968"/>
    </source>
</evidence>
<evidence type="ECO:0000256" key="13">
    <source>
        <dbReference type="PROSITE-ProRule" id="PRU00409"/>
    </source>
</evidence>
<dbReference type="SMART" id="SM00878">
    <property type="entry name" value="Biotin_carb_C"/>
    <property type="match status" value="1"/>
</dbReference>
<proteinExistence type="predicted"/>
<dbReference type="SUPFAM" id="SSF52440">
    <property type="entry name" value="PreATP-grasp domain"/>
    <property type="match status" value="1"/>
</dbReference>
<dbReference type="EMBL" id="CP000511">
    <property type="protein sequence ID" value="ABM11193.1"/>
    <property type="molecule type" value="Genomic_DNA"/>
</dbReference>
<feature type="domain" description="ATP-grasp" evidence="15">
    <location>
        <begin position="124"/>
        <end position="324"/>
    </location>
</feature>
<dbReference type="PROSITE" id="PS00867">
    <property type="entry name" value="CPSASE_2"/>
    <property type="match status" value="1"/>
</dbReference>
<keyword evidence="18" id="KW-1185">Reference proteome</keyword>
<sequence length="665" mass="70043">MTNPTITKLLIANRGEIAARIIRTARAMDVATVALYSDADRDAPYVTLADESVHLPGTAPADTYLRADLVLAAAARTGADAVHPGYGFLSENADFARACAQAGVIFVGPSPEAIVAMGSKIAAKDMMRAAGVPVLPGTTVESEEDQDPERLRTAAADIGFPILVKAAFGGGGRGMRIVRGEHELVEAVASARREAASAFGDGTVFLEKFVESPRHIEVQIFGDSHGTVVHLGERECSIQRRYQKIIEEAPSTAVDERLRDELGRAAVAAGKALSYEGAGTVEFVMAPDGSFYFLEVNTRLQVEHPVTELVTGIDLVRAQLLVAAGHPIPSEMLHATPRGHAVEVRLYAEDVAAGFVPVSGTLTTLEFPTFDGIRIDAGFTSGSKVSTFYDPMLAKVIGFGATRADACALVARALTETRVHGVTTNRDLLVGILREQEFLAGAIDTGYLERHDPAELTGASSSVSTLRTHALAAALAAQAGRRTDTSILPGLPSGWRTLRSQDQVVAFTAGDHTVEVRYRFGRATVSVRIGDWEPEVQIVAASASCLDAVIDGVRRQYHLTISGATHYVDSGLGSSALTEVDRFPDPSANQEPGSLLAPMPGSVVRVEVDEGAEVAAGTTIVVLEAMKMEHSVRAPAGGVVASLSVAVGTQVESGQVLAVVAEAQP</sequence>
<evidence type="ECO:0000256" key="8">
    <source>
        <dbReference type="ARBA" id="ARBA00046317"/>
    </source>
</evidence>
<comment type="catalytic activity">
    <reaction evidence="9">
        <text>N(6)-biotinyl-L-lysyl-[protein] + hydrogencarbonate + ATP = N(6)-carboxybiotinyl-L-lysyl-[protein] + ADP + phosphate + H(+)</text>
        <dbReference type="Rhea" id="RHEA:13501"/>
        <dbReference type="Rhea" id="RHEA-COMP:10505"/>
        <dbReference type="Rhea" id="RHEA-COMP:10506"/>
        <dbReference type="ChEBI" id="CHEBI:15378"/>
        <dbReference type="ChEBI" id="CHEBI:17544"/>
        <dbReference type="ChEBI" id="CHEBI:30616"/>
        <dbReference type="ChEBI" id="CHEBI:43474"/>
        <dbReference type="ChEBI" id="CHEBI:83144"/>
        <dbReference type="ChEBI" id="CHEBI:83145"/>
        <dbReference type="ChEBI" id="CHEBI:456216"/>
        <dbReference type="EC" id="6.3.4.14"/>
    </reaction>
    <physiologicalReaction direction="left-to-right" evidence="9">
        <dbReference type="Rhea" id="RHEA:13502"/>
    </physiologicalReaction>
</comment>
<keyword evidence="5 13" id="KW-0067">ATP-binding</keyword>
<evidence type="ECO:0000313" key="18">
    <source>
        <dbReference type="Proteomes" id="UP000009159"/>
    </source>
</evidence>
<keyword evidence="7" id="KW-0092">Biotin</keyword>
<evidence type="ECO:0000256" key="1">
    <source>
        <dbReference type="ARBA" id="ARBA00001953"/>
    </source>
</evidence>
<accession>A1T1Z3</accession>
<name>A1T1Z3_MYCVP</name>
<dbReference type="GO" id="GO:0005524">
    <property type="term" value="F:ATP binding"/>
    <property type="evidence" value="ECO:0007669"/>
    <property type="project" value="UniProtKB-UniRule"/>
</dbReference>
<evidence type="ECO:0000313" key="17">
    <source>
        <dbReference type="EMBL" id="ABM11193.1"/>
    </source>
</evidence>
<evidence type="ECO:0000256" key="7">
    <source>
        <dbReference type="ARBA" id="ARBA00023267"/>
    </source>
</evidence>
<evidence type="ECO:0000259" key="15">
    <source>
        <dbReference type="PROSITE" id="PS50975"/>
    </source>
</evidence>
<dbReference type="EC" id="6.3.4.14" evidence="2"/>
<protein>
    <recommendedName>
        <fullName evidence="12">Biotin-dependent 3-methylcrotonyl-coenzyme A carboxylase alpha1 subunit</fullName>
        <ecNumber evidence="2">6.3.4.14</ecNumber>
    </recommendedName>
</protein>
<comment type="function">
    <text evidence="10">Component of a biotin-dependent acyl-CoA carboxylase complex. This subunit catalyzes the ATP-dependent carboxylation of the biotin carried by the biotin carboxyl carrier (BCC) domain, resulting in the formation of carboxyl biotin. When associated with the beta1 subunit AccD1, is involved in branched amino-acid catabolism with methylcrotonyl coenzyme A as the substrate.</text>
</comment>
<reference evidence="17" key="1">
    <citation type="submission" date="2006-12" db="EMBL/GenBank/DDBJ databases">
        <title>Complete sequence of Mycobacterium vanbaalenii PYR-1.</title>
        <authorList>
            <consortium name="US DOE Joint Genome Institute"/>
            <person name="Copeland A."/>
            <person name="Lucas S."/>
            <person name="Lapidus A."/>
            <person name="Barry K."/>
            <person name="Detter J.C."/>
            <person name="Glavina del Rio T."/>
            <person name="Hammon N."/>
            <person name="Israni S."/>
            <person name="Dalin E."/>
            <person name="Tice H."/>
            <person name="Pitluck S."/>
            <person name="Singan V."/>
            <person name="Schmutz J."/>
            <person name="Larimer F."/>
            <person name="Land M."/>
            <person name="Hauser L."/>
            <person name="Kyrpides N."/>
            <person name="Anderson I.J."/>
            <person name="Miller C."/>
            <person name="Richardson P."/>
        </authorList>
    </citation>
    <scope>NUCLEOTIDE SEQUENCE [LARGE SCALE GENOMIC DNA]</scope>
    <source>
        <strain evidence="17">PYR-1</strain>
    </source>
</reference>
<feature type="domain" description="Biotin carboxylation" evidence="16">
    <location>
        <begin position="5"/>
        <end position="453"/>
    </location>
</feature>